<dbReference type="RefSeq" id="WP_036817742.1">
    <property type="nucleotide sequence ID" value="NZ_AVBF01000013.1"/>
</dbReference>
<dbReference type="eggNOG" id="ENOG5032AGY">
    <property type="taxonomic scope" value="Bacteria"/>
</dbReference>
<feature type="transmembrane region" description="Helical" evidence="1">
    <location>
        <begin position="6"/>
        <end position="24"/>
    </location>
</feature>
<evidence type="ECO:0000256" key="1">
    <source>
        <dbReference type="SAM" id="Phobius"/>
    </source>
</evidence>
<feature type="transmembrane region" description="Helical" evidence="1">
    <location>
        <begin position="66"/>
        <end position="85"/>
    </location>
</feature>
<reference evidence="2 3" key="1">
    <citation type="journal article" date="2015" name="Stand. Genomic Sci.">
        <title>High quality draft genome sequence of the moderately halophilic bacterium Pontibacillus yanchengensis Y32(T) and comparison among Pontibacillus genomes.</title>
        <authorList>
            <person name="Huang J."/>
            <person name="Qiao Z.X."/>
            <person name="Tang J.W."/>
            <person name="Wang G."/>
        </authorList>
    </citation>
    <scope>NUCLEOTIDE SEQUENCE [LARGE SCALE GENOMIC DNA]</scope>
    <source>
        <strain evidence="2 3">Y32</strain>
    </source>
</reference>
<name>A0A0A2TGC9_9BACI</name>
<dbReference type="Proteomes" id="UP000030147">
    <property type="component" value="Unassembled WGS sequence"/>
</dbReference>
<comment type="caution">
    <text evidence="2">The sequence shown here is derived from an EMBL/GenBank/DDBJ whole genome shotgun (WGS) entry which is preliminary data.</text>
</comment>
<dbReference type="AlphaFoldDB" id="A0A0A2TGC9"/>
<proteinExistence type="predicted"/>
<evidence type="ECO:0000313" key="2">
    <source>
        <dbReference type="EMBL" id="KGP73473.1"/>
    </source>
</evidence>
<keyword evidence="1" id="KW-0472">Membrane</keyword>
<protein>
    <submittedName>
        <fullName evidence="2">Uncharacterized protein</fullName>
    </submittedName>
</protein>
<dbReference type="EMBL" id="AVBF01000013">
    <property type="protein sequence ID" value="KGP73473.1"/>
    <property type="molecule type" value="Genomic_DNA"/>
</dbReference>
<feature type="transmembrane region" description="Helical" evidence="1">
    <location>
        <begin position="31"/>
        <end position="54"/>
    </location>
</feature>
<keyword evidence="1" id="KW-1133">Transmembrane helix</keyword>
<accession>A0A0A2TGC9</accession>
<keyword evidence="3" id="KW-1185">Reference proteome</keyword>
<keyword evidence="1" id="KW-0812">Transmembrane</keyword>
<sequence>MKGINLFIFTIISSIILILFRIFWQVIGFVWLLLLSPFLVVLAIVHIMLVVWAVVVLIRKRNWKPILVHAFTIAVLFIPFNNMMVHVKFNMNKSDFNKVVEMVESKELEPNVPNQPTLIELPDAYDHLSSGGGEISVEGQGNQLSILFYRNRGMLDNYTGYLYTKTPSSFDMLGLESNDVKELEDSWYYVMSD</sequence>
<evidence type="ECO:0000313" key="3">
    <source>
        <dbReference type="Proteomes" id="UP000030147"/>
    </source>
</evidence>
<gene>
    <name evidence="2" type="ORF">N782_05305</name>
</gene>
<organism evidence="2 3">
    <name type="scientific">Pontibacillus yanchengensis Y32</name>
    <dbReference type="NCBI Taxonomy" id="1385514"/>
    <lineage>
        <taxon>Bacteria</taxon>
        <taxon>Bacillati</taxon>
        <taxon>Bacillota</taxon>
        <taxon>Bacilli</taxon>
        <taxon>Bacillales</taxon>
        <taxon>Bacillaceae</taxon>
        <taxon>Pontibacillus</taxon>
    </lineage>
</organism>
<dbReference type="OrthoDB" id="2425792at2"/>